<proteinExistence type="predicted"/>
<evidence type="ECO:0000256" key="3">
    <source>
        <dbReference type="ARBA" id="ARBA00022700"/>
    </source>
</evidence>
<accession>A0AAV7TBZ3</accession>
<dbReference type="Pfam" id="PF07525">
    <property type="entry name" value="SOCS_box"/>
    <property type="match status" value="1"/>
</dbReference>
<comment type="caution">
    <text evidence="9">The sequence shown here is derived from an EMBL/GenBank/DDBJ whole genome shotgun (WGS) entry which is preliminary data.</text>
</comment>
<evidence type="ECO:0000259" key="8">
    <source>
        <dbReference type="PROSITE" id="PS50225"/>
    </source>
</evidence>
<feature type="domain" description="SH2" evidence="7">
    <location>
        <begin position="47"/>
        <end position="143"/>
    </location>
</feature>
<keyword evidence="3" id="KW-0734">Signal transduction inhibitor</keyword>
<evidence type="ECO:0000313" key="9">
    <source>
        <dbReference type="EMBL" id="KAJ1174042.1"/>
    </source>
</evidence>
<dbReference type="GO" id="GO:0046935">
    <property type="term" value="F:1-phosphatidylinositol-3-kinase regulator activity"/>
    <property type="evidence" value="ECO:0007669"/>
    <property type="project" value="TreeGrafter"/>
</dbReference>
<evidence type="ECO:0000256" key="2">
    <source>
        <dbReference type="ARBA" id="ARBA00022604"/>
    </source>
</evidence>
<dbReference type="SMART" id="SM00252">
    <property type="entry name" value="SH2"/>
    <property type="match status" value="1"/>
</dbReference>
<gene>
    <name evidence="9" type="ORF">NDU88_005866</name>
</gene>
<keyword evidence="4" id="KW-0833">Ubl conjugation pathway</keyword>
<dbReference type="InterPro" id="IPR000980">
    <property type="entry name" value="SH2"/>
</dbReference>
<dbReference type="Pfam" id="PF00017">
    <property type="entry name" value="SH2"/>
    <property type="match status" value="1"/>
</dbReference>
<dbReference type="PANTHER" id="PTHR10155:SF37">
    <property type="entry name" value="SUPPRESSOR OF CYTOKINE SIGNALLING 1-LIKE PROTEIN"/>
    <property type="match status" value="1"/>
</dbReference>
<dbReference type="GO" id="GO:0005942">
    <property type="term" value="C:phosphatidylinositol 3-kinase complex"/>
    <property type="evidence" value="ECO:0007669"/>
    <property type="project" value="TreeGrafter"/>
</dbReference>
<dbReference type="EMBL" id="JANPWB010000007">
    <property type="protein sequence ID" value="KAJ1174042.1"/>
    <property type="molecule type" value="Genomic_DNA"/>
</dbReference>
<protein>
    <recommendedName>
        <fullName evidence="11">Suppressor of cytokine signaling 1</fullName>
    </recommendedName>
</protein>
<dbReference type="GO" id="GO:0009968">
    <property type="term" value="P:negative regulation of signal transduction"/>
    <property type="evidence" value="ECO:0007669"/>
    <property type="project" value="UniProtKB-KW"/>
</dbReference>
<dbReference type="InterPro" id="IPR001496">
    <property type="entry name" value="SOCS_box"/>
</dbReference>
<dbReference type="PROSITE" id="PS50225">
    <property type="entry name" value="SOCS"/>
    <property type="match status" value="1"/>
</dbReference>
<keyword evidence="10" id="KW-1185">Reference proteome</keyword>
<dbReference type="GO" id="GO:0035556">
    <property type="term" value="P:intracellular signal transduction"/>
    <property type="evidence" value="ECO:0007669"/>
    <property type="project" value="InterPro"/>
</dbReference>
<dbReference type="Proteomes" id="UP001066276">
    <property type="component" value="Chromosome 4_1"/>
</dbReference>
<dbReference type="AlphaFoldDB" id="A0AAV7TBZ3"/>
<dbReference type="InterPro" id="IPR036860">
    <property type="entry name" value="SH2_dom_sf"/>
</dbReference>
<feature type="domain" description="SOCS box" evidence="8">
    <location>
        <begin position="138"/>
        <end position="187"/>
    </location>
</feature>
<evidence type="ECO:0000256" key="5">
    <source>
        <dbReference type="ARBA" id="ARBA00022999"/>
    </source>
</evidence>
<dbReference type="GO" id="GO:0046854">
    <property type="term" value="P:phosphatidylinositol phosphate biosynthetic process"/>
    <property type="evidence" value="ECO:0007669"/>
    <property type="project" value="TreeGrafter"/>
</dbReference>
<evidence type="ECO:0000313" key="10">
    <source>
        <dbReference type="Proteomes" id="UP001066276"/>
    </source>
</evidence>
<keyword evidence="5 6" id="KW-0727">SH2 domain</keyword>
<dbReference type="SUPFAM" id="SSF158235">
    <property type="entry name" value="SOCS box-like"/>
    <property type="match status" value="1"/>
</dbReference>
<evidence type="ECO:0000259" key="7">
    <source>
        <dbReference type="PROSITE" id="PS50001"/>
    </source>
</evidence>
<dbReference type="PROSITE" id="PS50001">
    <property type="entry name" value="SH2"/>
    <property type="match status" value="1"/>
</dbReference>
<dbReference type="PANTHER" id="PTHR10155">
    <property type="entry name" value="PHOSPHATIDYLINOSITOL 3-KINASE REGULATORY SUBUNIT"/>
    <property type="match status" value="1"/>
</dbReference>
<reference evidence="9" key="1">
    <citation type="journal article" date="2022" name="bioRxiv">
        <title>Sequencing and chromosome-scale assembly of the giantPleurodeles waltlgenome.</title>
        <authorList>
            <person name="Brown T."/>
            <person name="Elewa A."/>
            <person name="Iarovenko S."/>
            <person name="Subramanian E."/>
            <person name="Araus A.J."/>
            <person name="Petzold A."/>
            <person name="Susuki M."/>
            <person name="Suzuki K.-i.T."/>
            <person name="Hayashi T."/>
            <person name="Toyoda A."/>
            <person name="Oliveira C."/>
            <person name="Osipova E."/>
            <person name="Leigh N.D."/>
            <person name="Simon A."/>
            <person name="Yun M.H."/>
        </authorList>
    </citation>
    <scope>NUCLEOTIDE SEQUENCE</scope>
    <source>
        <strain evidence="9">20211129_DDA</strain>
        <tissue evidence="9">Liver</tissue>
    </source>
</reference>
<evidence type="ECO:0008006" key="11">
    <source>
        <dbReference type="Google" id="ProtNLM"/>
    </source>
</evidence>
<dbReference type="SUPFAM" id="SSF55550">
    <property type="entry name" value="SH2 domain"/>
    <property type="match status" value="1"/>
</dbReference>
<evidence type="ECO:0000256" key="1">
    <source>
        <dbReference type="ARBA" id="ARBA00004906"/>
    </source>
</evidence>
<name>A0AAV7TBZ3_PLEWA</name>
<organism evidence="9 10">
    <name type="scientific">Pleurodeles waltl</name>
    <name type="common">Iberian ribbed newt</name>
    <dbReference type="NCBI Taxonomy" id="8319"/>
    <lineage>
        <taxon>Eukaryota</taxon>
        <taxon>Metazoa</taxon>
        <taxon>Chordata</taxon>
        <taxon>Craniata</taxon>
        <taxon>Vertebrata</taxon>
        <taxon>Euteleostomi</taxon>
        <taxon>Amphibia</taxon>
        <taxon>Batrachia</taxon>
        <taxon>Caudata</taxon>
        <taxon>Salamandroidea</taxon>
        <taxon>Salamandridae</taxon>
        <taxon>Pleurodelinae</taxon>
        <taxon>Pleurodeles</taxon>
    </lineage>
</organism>
<dbReference type="Gene3D" id="3.30.505.10">
    <property type="entry name" value="SH2 domain"/>
    <property type="match status" value="1"/>
</dbReference>
<evidence type="ECO:0000256" key="4">
    <source>
        <dbReference type="ARBA" id="ARBA00022786"/>
    </source>
</evidence>
<dbReference type="InterPro" id="IPR036036">
    <property type="entry name" value="SOCS_box-like_dom_sf"/>
</dbReference>
<dbReference type="SMART" id="SM00969">
    <property type="entry name" value="SOCS_box"/>
    <property type="match status" value="1"/>
</dbReference>
<evidence type="ECO:0000256" key="6">
    <source>
        <dbReference type="PROSITE-ProRule" id="PRU00191"/>
    </source>
</evidence>
<dbReference type="SMART" id="SM00253">
    <property type="entry name" value="SOCS"/>
    <property type="match status" value="1"/>
</dbReference>
<comment type="pathway">
    <text evidence="1">Protein modification; protein ubiquitination.</text>
</comment>
<keyword evidence="2" id="KW-0341">Growth regulation</keyword>
<dbReference type="Gene3D" id="1.10.750.20">
    <property type="entry name" value="SOCS box"/>
    <property type="match status" value="1"/>
</dbReference>
<sequence>MVGGRVPITTVSPSCQSTSEATHYRAFRNREREVVERSVARLQNSGFYWGPLSMGVAHEKINKEPVGTFLVRDSSQHHHLFTLSVRMAGGPVSVRVAFHKGRFWLREHSADCLVKLLELVVDRTRIRPICCENGIRLVLTKPLRCSRPLSLQELCRREIVRVYGHELLSQLPLQPVLRRYVEAFPFKI</sequence>